<dbReference type="EMBL" id="FOVC01000003">
    <property type="protein sequence ID" value="SFN17380.1"/>
    <property type="molecule type" value="Genomic_DNA"/>
</dbReference>
<dbReference type="PANTHER" id="PTHR43537">
    <property type="entry name" value="TRANSCRIPTIONAL REGULATOR, GNTR FAMILY"/>
    <property type="match status" value="1"/>
</dbReference>
<dbReference type="InterPro" id="IPR008920">
    <property type="entry name" value="TF_FadR/GntR_C"/>
</dbReference>
<dbReference type="InterPro" id="IPR011711">
    <property type="entry name" value="GntR_C"/>
</dbReference>
<dbReference type="PRINTS" id="PR00035">
    <property type="entry name" value="HTHGNTR"/>
</dbReference>
<proteinExistence type="predicted"/>
<keyword evidence="9" id="KW-1185">Reference proteome</keyword>
<evidence type="ECO:0000256" key="1">
    <source>
        <dbReference type="ARBA" id="ARBA00022491"/>
    </source>
</evidence>
<accession>A0A1I4WW83</accession>
<reference evidence="9" key="1">
    <citation type="submission" date="2016-10" db="EMBL/GenBank/DDBJ databases">
        <authorList>
            <person name="Varghese N."/>
            <person name="Submissions S."/>
        </authorList>
    </citation>
    <scope>NUCLEOTIDE SEQUENCE [LARGE SCALE GENOMIC DNA]</scope>
    <source>
        <strain evidence="9">N6PO6</strain>
    </source>
</reference>
<keyword evidence="1" id="KW-0678">Repressor</keyword>
<dbReference type="SMART" id="SM00345">
    <property type="entry name" value="HTH_GNTR"/>
    <property type="match status" value="1"/>
</dbReference>
<keyword evidence="2" id="KW-0805">Transcription regulation</keyword>
<evidence type="ECO:0000256" key="4">
    <source>
        <dbReference type="ARBA" id="ARBA00023163"/>
    </source>
</evidence>
<evidence type="ECO:0000256" key="3">
    <source>
        <dbReference type="ARBA" id="ARBA00023125"/>
    </source>
</evidence>
<dbReference type="SMART" id="SM00895">
    <property type="entry name" value="FCD"/>
    <property type="match status" value="1"/>
</dbReference>
<dbReference type="NCBIfam" id="NF007001">
    <property type="entry name" value="PRK09464.1"/>
    <property type="match status" value="1"/>
</dbReference>
<dbReference type="FunFam" id="1.20.120.530:FF:000001">
    <property type="entry name" value="Pyruvate dehydrogenase complex transcriptional repressor"/>
    <property type="match status" value="1"/>
</dbReference>
<dbReference type="Pfam" id="PF00392">
    <property type="entry name" value="GntR"/>
    <property type="match status" value="1"/>
</dbReference>
<dbReference type="FunFam" id="1.10.10.10:FF:000048">
    <property type="entry name" value="Pyruvate dehydrogenase complex transcriptional repressor"/>
    <property type="match status" value="1"/>
</dbReference>
<dbReference type="InterPro" id="IPR036390">
    <property type="entry name" value="WH_DNA-bd_sf"/>
</dbReference>
<feature type="domain" description="HTH gntR-type" evidence="7">
    <location>
        <begin position="54"/>
        <end position="122"/>
    </location>
</feature>
<dbReference type="Pfam" id="PF07729">
    <property type="entry name" value="FCD"/>
    <property type="match status" value="1"/>
</dbReference>
<sequence length="299" mass="34520">MLGQHLVNIFSQPGVWTPGEYFVTLAAQFGNWYYQFTLDNERRGMMSYCKIRQPKLSDAIEQQLETLIMEGTLRPGEKLLPERELAKQFDVSRPSLREAIQRLEAKGLLLRRQGGGTFVQQTLWKSMSDPLIALLASHSESQFDLLETRHALEGIAAYYAALRGTEEDLKRIEDCHVQIQAAQLSGDLDAEADAVMQYQIAVTEAAHNVVLLHLLRSMSPMLKQNVHQNFELLYTRREMLAQVSEHRARIFAAIVAREPEKAREASHRHLAFLEEILLERSREQTRRERSLRRLQQRKD</sequence>
<dbReference type="AlphaFoldDB" id="A0A1I4WW83"/>
<dbReference type="GO" id="GO:0003700">
    <property type="term" value="F:DNA-binding transcription factor activity"/>
    <property type="evidence" value="ECO:0007669"/>
    <property type="project" value="InterPro"/>
</dbReference>
<keyword evidence="4" id="KW-0804">Transcription</keyword>
<gene>
    <name evidence="8" type="ORF">SAMN05216516_10380</name>
</gene>
<organism evidence="8 9">
    <name type="scientific">Izhakiella capsodis</name>
    <dbReference type="NCBI Taxonomy" id="1367852"/>
    <lineage>
        <taxon>Bacteria</taxon>
        <taxon>Pseudomonadati</taxon>
        <taxon>Pseudomonadota</taxon>
        <taxon>Gammaproteobacteria</taxon>
        <taxon>Enterobacterales</taxon>
        <taxon>Erwiniaceae</taxon>
        <taxon>Izhakiella</taxon>
    </lineage>
</organism>
<dbReference type="PROSITE" id="PS50949">
    <property type="entry name" value="HTH_GNTR"/>
    <property type="match status" value="1"/>
</dbReference>
<dbReference type="SUPFAM" id="SSF46785">
    <property type="entry name" value="Winged helix' DNA-binding domain"/>
    <property type="match status" value="1"/>
</dbReference>
<evidence type="ECO:0000256" key="6">
    <source>
        <dbReference type="ARBA" id="ARBA00039592"/>
    </source>
</evidence>
<dbReference type="PANTHER" id="PTHR43537:SF34">
    <property type="entry name" value="PYRUVATE DEHYDROGENASE COMPLEX REPRESSOR"/>
    <property type="match status" value="1"/>
</dbReference>
<evidence type="ECO:0000313" key="8">
    <source>
        <dbReference type="EMBL" id="SFN17380.1"/>
    </source>
</evidence>
<keyword evidence="3" id="KW-0238">DNA-binding</keyword>
<dbReference type="Proteomes" id="UP000242222">
    <property type="component" value="Unassembled WGS sequence"/>
</dbReference>
<name>A0A1I4WW83_9GAMM</name>
<dbReference type="GO" id="GO:0003677">
    <property type="term" value="F:DNA binding"/>
    <property type="evidence" value="ECO:0007669"/>
    <property type="project" value="UniProtKB-KW"/>
</dbReference>
<dbReference type="Gene3D" id="1.10.10.10">
    <property type="entry name" value="Winged helix-like DNA-binding domain superfamily/Winged helix DNA-binding domain"/>
    <property type="match status" value="1"/>
</dbReference>
<dbReference type="STRING" id="1367852.SAMN05216516_10380"/>
<dbReference type="InterPro" id="IPR036388">
    <property type="entry name" value="WH-like_DNA-bd_sf"/>
</dbReference>
<protein>
    <recommendedName>
        <fullName evidence="6">Pyruvate dehydrogenase complex repressor</fullName>
    </recommendedName>
</protein>
<dbReference type="SUPFAM" id="SSF48008">
    <property type="entry name" value="GntR ligand-binding domain-like"/>
    <property type="match status" value="1"/>
</dbReference>
<comment type="function">
    <text evidence="5">Transcriptional repressor for the pyruvate dehydrogenase complex genes aceEF and lpd.</text>
</comment>
<dbReference type="InterPro" id="IPR000524">
    <property type="entry name" value="Tscrpt_reg_HTH_GntR"/>
</dbReference>
<dbReference type="CDD" id="cd07377">
    <property type="entry name" value="WHTH_GntR"/>
    <property type="match status" value="1"/>
</dbReference>
<evidence type="ECO:0000313" key="9">
    <source>
        <dbReference type="Proteomes" id="UP000242222"/>
    </source>
</evidence>
<evidence type="ECO:0000259" key="7">
    <source>
        <dbReference type="PROSITE" id="PS50949"/>
    </source>
</evidence>
<evidence type="ECO:0000256" key="5">
    <source>
        <dbReference type="ARBA" id="ARBA00037357"/>
    </source>
</evidence>
<dbReference type="Gene3D" id="1.20.120.530">
    <property type="entry name" value="GntR ligand-binding domain-like"/>
    <property type="match status" value="1"/>
</dbReference>
<evidence type="ECO:0000256" key="2">
    <source>
        <dbReference type="ARBA" id="ARBA00023015"/>
    </source>
</evidence>